<evidence type="ECO:0000313" key="13">
    <source>
        <dbReference type="Proteomes" id="UP000606786"/>
    </source>
</evidence>
<keyword evidence="10" id="KW-0131">Cell cycle</keyword>
<evidence type="ECO:0000256" key="10">
    <source>
        <dbReference type="ARBA" id="ARBA00023306"/>
    </source>
</evidence>
<keyword evidence="5" id="KW-0158">Chromosome</keyword>
<comment type="caution">
    <text evidence="12">The sequence shown here is derived from an EMBL/GenBank/DDBJ whole genome shotgun (WGS) entry which is preliminary data.</text>
</comment>
<keyword evidence="8" id="KW-0498">Mitosis</keyword>
<dbReference type="Pfam" id="PF05786">
    <property type="entry name" value="Cnd2"/>
    <property type="match status" value="1"/>
</dbReference>
<evidence type="ECO:0000256" key="3">
    <source>
        <dbReference type="ARBA" id="ARBA00009471"/>
    </source>
</evidence>
<keyword evidence="9" id="KW-0226">DNA condensation</keyword>
<protein>
    <recommendedName>
        <fullName evidence="4">Condensin complex subunit 2</fullName>
    </recommendedName>
</protein>
<dbReference type="OrthoDB" id="362021at2759"/>
<evidence type="ECO:0000256" key="6">
    <source>
        <dbReference type="ARBA" id="ARBA00022490"/>
    </source>
</evidence>
<keyword evidence="7" id="KW-0132">Cell division</keyword>
<organism evidence="12 13">
    <name type="scientific">Ceratitis capitata</name>
    <name type="common">Mediterranean fruit fly</name>
    <name type="synonym">Tephritis capitata</name>
    <dbReference type="NCBI Taxonomy" id="7213"/>
    <lineage>
        <taxon>Eukaryota</taxon>
        <taxon>Metazoa</taxon>
        <taxon>Ecdysozoa</taxon>
        <taxon>Arthropoda</taxon>
        <taxon>Hexapoda</taxon>
        <taxon>Insecta</taxon>
        <taxon>Pterygota</taxon>
        <taxon>Neoptera</taxon>
        <taxon>Endopterygota</taxon>
        <taxon>Diptera</taxon>
        <taxon>Brachycera</taxon>
        <taxon>Muscomorpha</taxon>
        <taxon>Tephritoidea</taxon>
        <taxon>Tephritidae</taxon>
        <taxon>Ceratitis</taxon>
        <taxon>Ceratitis</taxon>
    </lineage>
</organism>
<evidence type="ECO:0000256" key="8">
    <source>
        <dbReference type="ARBA" id="ARBA00022776"/>
    </source>
</evidence>
<proteinExistence type="inferred from homology"/>
<evidence type="ECO:0000256" key="1">
    <source>
        <dbReference type="ARBA" id="ARBA00004286"/>
    </source>
</evidence>
<dbReference type="PANTHER" id="PTHR13108">
    <property type="entry name" value="CONDENSIN COMPLEX SUBUNIT 2"/>
    <property type="match status" value="1"/>
</dbReference>
<evidence type="ECO:0000313" key="12">
    <source>
        <dbReference type="EMBL" id="CAD6996831.1"/>
    </source>
</evidence>
<accession>A0A811UDD9</accession>
<dbReference type="InterPro" id="IPR022816">
    <property type="entry name" value="Condensin_barren_su2"/>
</dbReference>
<evidence type="ECO:0000256" key="9">
    <source>
        <dbReference type="ARBA" id="ARBA00023067"/>
    </source>
</evidence>
<keyword evidence="6" id="KW-0963">Cytoplasm</keyword>
<reference evidence="12" key="1">
    <citation type="submission" date="2020-11" db="EMBL/GenBank/DDBJ databases">
        <authorList>
            <person name="Whitehead M."/>
        </authorList>
    </citation>
    <scope>NUCLEOTIDE SEQUENCE</scope>
    <source>
        <strain evidence="12">EGII</strain>
    </source>
</reference>
<evidence type="ECO:0000256" key="7">
    <source>
        <dbReference type="ARBA" id="ARBA00022618"/>
    </source>
</evidence>
<evidence type="ECO:0000256" key="4">
    <source>
        <dbReference type="ARBA" id="ARBA00016065"/>
    </source>
</evidence>
<dbReference type="GO" id="GO:0007076">
    <property type="term" value="P:mitotic chromosome condensation"/>
    <property type="evidence" value="ECO:0007669"/>
    <property type="project" value="InterPro"/>
</dbReference>
<evidence type="ECO:0000256" key="11">
    <source>
        <dbReference type="SAM" id="MobiDB-lite"/>
    </source>
</evidence>
<gene>
    <name evidence="12" type="ORF">CCAP1982_LOCUS5504</name>
</gene>
<sequence>MNNILLTTESELRLRTTFRFWDVQTIERGCDYTAPPEPTTSAENVATNASEWASCERLMQIRRIDDLRLRPLHTGYVISDTPEELPEHSDEPGSLRNSMDAPFDDGPFNGGDDGGGGAGEYMSMAFDLNAECEPLPALNDQPAMLDVDYNDFEELTTEERSAINNCRGLRKAPVLLEDLRPVDASSKLEYSYRPLDKISQFWAGPSHWKFKRARPRSSTHATLQGVNNQRATTRRGQALSKKRSKQLQFEKEFDDIFVKLDKFKERKANFQKKWDQRKLKLPTDLQLDTEMFNKFKCAPSALVQPDVDDIESQMLDGGDGIHGNDGDIADDHFADHDGGVCGDVGGGGGGDADGLAIIGENASFGGEDFANVSSAGLGDGGDGGGGGAADLSQQGDGGEGANDTVLEIATSFDGAPSKVTKIIVPFAKRAKVIDMKNLKRCCTQLINKQMKAPTPPTEIPEHPIIREEHYVPGMASFKDVYEHLPDILSHNMSESLSPSIAFYSVLHLANDFNLRLIPQQDLEDFKIRQLTD</sequence>
<name>A0A811UDD9_CERCA</name>
<dbReference type="EMBL" id="CAJHJT010000012">
    <property type="protein sequence ID" value="CAD6996831.1"/>
    <property type="molecule type" value="Genomic_DNA"/>
</dbReference>
<evidence type="ECO:0000256" key="5">
    <source>
        <dbReference type="ARBA" id="ARBA00022454"/>
    </source>
</evidence>
<dbReference type="GO" id="GO:0000796">
    <property type="term" value="C:condensin complex"/>
    <property type="evidence" value="ECO:0007669"/>
    <property type="project" value="InterPro"/>
</dbReference>
<dbReference type="AlphaFoldDB" id="A0A811UDD9"/>
<dbReference type="GO" id="GO:0005737">
    <property type="term" value="C:cytoplasm"/>
    <property type="evidence" value="ECO:0007669"/>
    <property type="project" value="UniProtKB-SubCell"/>
</dbReference>
<dbReference type="Proteomes" id="UP000606786">
    <property type="component" value="Unassembled WGS sequence"/>
</dbReference>
<dbReference type="GO" id="GO:0051301">
    <property type="term" value="P:cell division"/>
    <property type="evidence" value="ECO:0007669"/>
    <property type="project" value="UniProtKB-KW"/>
</dbReference>
<comment type="subcellular location">
    <subcellularLocation>
        <location evidence="1">Chromosome</location>
    </subcellularLocation>
    <subcellularLocation>
        <location evidence="2">Cytoplasm</location>
    </subcellularLocation>
</comment>
<dbReference type="GO" id="GO:0003682">
    <property type="term" value="F:chromatin binding"/>
    <property type="evidence" value="ECO:0007669"/>
    <property type="project" value="TreeGrafter"/>
</dbReference>
<comment type="similarity">
    <text evidence="3">Belongs to the CND2 (condensin subunit 2) family.</text>
</comment>
<dbReference type="PANTHER" id="PTHR13108:SF9">
    <property type="entry name" value="CONDENSIN COMPLEX SUBUNIT 2"/>
    <property type="match status" value="1"/>
</dbReference>
<feature type="region of interest" description="Disordered" evidence="11">
    <location>
        <begin position="375"/>
        <end position="402"/>
    </location>
</feature>
<evidence type="ECO:0000256" key="2">
    <source>
        <dbReference type="ARBA" id="ARBA00004496"/>
    </source>
</evidence>
<feature type="compositionally biased region" description="Gly residues" evidence="11">
    <location>
        <begin position="377"/>
        <end position="388"/>
    </location>
</feature>
<keyword evidence="13" id="KW-1185">Reference proteome</keyword>